<sequence length="415" mass="45165">MTIEAKARSFIQELSGGVWTHPRSPFDETLSAALPPAKLRDTWKSLESSAGAFRSIAGGEVQSRDPIRVVSLTCKFERAALVAKVSYDAHDRIAGLYFVPPLEAWTPPPYVRPGAFEEREVVVGTSPSLPGTLSIPKGTGRHPAIVLVHGSGPMDADETVGGVKTFKDLAWGLASHGVAVLRYTKRSRHSPMGIVTQKEEVLDGARDALEVLRHVPEMDSNRLFILGHSQGGYLAPRIAQQNPGLSGIIILAGSTRPLEDSILEQLTYLASTDPNNVQLASALDRAKRFKQTVEDPNLDMDQNVELPTGGHVQGAYFLDVRGYDPPAVARSLSCRILVLQGERDYQVTKNDFEGWKAALAGKPTVSFKSYPSLNHLFVRGEGASTPAEYQRAGHVDEEVVKDVSNWVLHFESAAL</sequence>
<feature type="domain" description="DUF3887" evidence="2">
    <location>
        <begin position="7"/>
        <end position="96"/>
    </location>
</feature>
<dbReference type="InterPro" id="IPR000073">
    <property type="entry name" value="AB_hydrolase_1"/>
</dbReference>
<evidence type="ECO:0000313" key="4">
    <source>
        <dbReference type="Proteomes" id="UP001379533"/>
    </source>
</evidence>
<evidence type="ECO:0000259" key="2">
    <source>
        <dbReference type="Pfam" id="PF13026"/>
    </source>
</evidence>
<evidence type="ECO:0000259" key="1">
    <source>
        <dbReference type="Pfam" id="PF12697"/>
    </source>
</evidence>
<organism evidence="3 4">
    <name type="scientific">Pendulispora brunnea</name>
    <dbReference type="NCBI Taxonomy" id="2905690"/>
    <lineage>
        <taxon>Bacteria</taxon>
        <taxon>Pseudomonadati</taxon>
        <taxon>Myxococcota</taxon>
        <taxon>Myxococcia</taxon>
        <taxon>Myxococcales</taxon>
        <taxon>Sorangiineae</taxon>
        <taxon>Pendulisporaceae</taxon>
        <taxon>Pendulispora</taxon>
    </lineage>
</organism>
<dbReference type="Pfam" id="PF12697">
    <property type="entry name" value="Abhydrolase_6"/>
    <property type="match status" value="1"/>
</dbReference>
<dbReference type="InterPro" id="IPR053145">
    <property type="entry name" value="AB_hydrolase_Est10"/>
</dbReference>
<accession>A0ABZ2KNT8</accession>
<proteinExistence type="predicted"/>
<dbReference type="InterPro" id="IPR024981">
    <property type="entry name" value="DUF3887"/>
</dbReference>
<dbReference type="InterPro" id="IPR029058">
    <property type="entry name" value="AB_hydrolase_fold"/>
</dbReference>
<dbReference type="Proteomes" id="UP001379533">
    <property type="component" value="Chromosome"/>
</dbReference>
<keyword evidence="3" id="KW-0378">Hydrolase</keyword>
<dbReference type="Gene3D" id="3.10.450.590">
    <property type="match status" value="1"/>
</dbReference>
<gene>
    <name evidence="3" type="ORF">LZC95_11510</name>
</gene>
<dbReference type="RefSeq" id="WP_394850963.1">
    <property type="nucleotide sequence ID" value="NZ_CP089982.1"/>
</dbReference>
<keyword evidence="4" id="KW-1185">Reference proteome</keyword>
<reference evidence="3 4" key="1">
    <citation type="submission" date="2021-12" db="EMBL/GenBank/DDBJ databases">
        <title>Discovery of the Pendulisporaceae a myxobacterial family with distinct sporulation behavior and unique specialized metabolism.</title>
        <authorList>
            <person name="Garcia R."/>
            <person name="Popoff A."/>
            <person name="Bader C.D."/>
            <person name="Loehr J."/>
            <person name="Walesch S."/>
            <person name="Walt C."/>
            <person name="Boldt J."/>
            <person name="Bunk B."/>
            <person name="Haeckl F.J.F.P.J."/>
            <person name="Gunesch A.P."/>
            <person name="Birkelbach J."/>
            <person name="Nuebel U."/>
            <person name="Pietschmann T."/>
            <person name="Bach T."/>
            <person name="Mueller R."/>
        </authorList>
    </citation>
    <scope>NUCLEOTIDE SEQUENCE [LARGE SCALE GENOMIC DNA]</scope>
    <source>
        <strain evidence="3 4">MSr12523</strain>
    </source>
</reference>
<dbReference type="GO" id="GO:0016787">
    <property type="term" value="F:hydrolase activity"/>
    <property type="evidence" value="ECO:0007669"/>
    <property type="project" value="UniProtKB-KW"/>
</dbReference>
<dbReference type="PANTHER" id="PTHR43265:SF1">
    <property type="entry name" value="ESTERASE ESTD"/>
    <property type="match status" value="1"/>
</dbReference>
<dbReference type="Gene3D" id="3.40.50.1820">
    <property type="entry name" value="alpha/beta hydrolase"/>
    <property type="match status" value="1"/>
</dbReference>
<dbReference type="SUPFAM" id="SSF53474">
    <property type="entry name" value="alpha/beta-Hydrolases"/>
    <property type="match status" value="1"/>
</dbReference>
<protein>
    <submittedName>
        <fullName evidence="3">Alpha/beta fold hydrolase</fullName>
    </submittedName>
</protein>
<dbReference type="EMBL" id="CP089982">
    <property type="protein sequence ID" value="WXB00323.1"/>
    <property type="molecule type" value="Genomic_DNA"/>
</dbReference>
<evidence type="ECO:0000313" key="3">
    <source>
        <dbReference type="EMBL" id="WXB00323.1"/>
    </source>
</evidence>
<dbReference type="PANTHER" id="PTHR43265">
    <property type="entry name" value="ESTERASE ESTD"/>
    <property type="match status" value="1"/>
</dbReference>
<name>A0ABZ2KNT8_9BACT</name>
<feature type="domain" description="AB hydrolase-1" evidence="1">
    <location>
        <begin position="145"/>
        <end position="375"/>
    </location>
</feature>
<dbReference type="Pfam" id="PF13026">
    <property type="entry name" value="DUF3887"/>
    <property type="match status" value="1"/>
</dbReference>